<name>A0A3S0G4Z7_9HYPH</name>
<dbReference type="PANTHER" id="PTHR46112">
    <property type="entry name" value="AMINOPEPTIDASE"/>
    <property type="match status" value="1"/>
</dbReference>
<keyword evidence="3" id="KW-0031">Aminopeptidase</keyword>
<proteinExistence type="predicted"/>
<dbReference type="InterPro" id="IPR036005">
    <property type="entry name" value="Creatinase/aminopeptidase-like"/>
</dbReference>
<organism evidence="3 4">
    <name type="scientific">Aquibium carbonis</name>
    <dbReference type="NCBI Taxonomy" id="2495581"/>
    <lineage>
        <taxon>Bacteria</taxon>
        <taxon>Pseudomonadati</taxon>
        <taxon>Pseudomonadota</taxon>
        <taxon>Alphaproteobacteria</taxon>
        <taxon>Hyphomicrobiales</taxon>
        <taxon>Phyllobacteriaceae</taxon>
        <taxon>Aquibium</taxon>
    </lineage>
</organism>
<evidence type="ECO:0000313" key="3">
    <source>
        <dbReference type="EMBL" id="RST83914.1"/>
    </source>
</evidence>
<accession>A0A3S0G4Z7</accession>
<dbReference type="InterPro" id="IPR000587">
    <property type="entry name" value="Creatinase_N"/>
</dbReference>
<dbReference type="Pfam" id="PF01321">
    <property type="entry name" value="Creatinase_N"/>
    <property type="match status" value="1"/>
</dbReference>
<reference evidence="3 4" key="1">
    <citation type="submission" date="2018-12" db="EMBL/GenBank/DDBJ databases">
        <title>Mesorhizobium carbonis sp. nov., isolated from coal mine water.</title>
        <authorList>
            <person name="Xin W."/>
            <person name="Xu Z."/>
            <person name="Xiang F."/>
            <person name="Zhang J."/>
            <person name="Xi L."/>
            <person name="Liu J."/>
        </authorList>
    </citation>
    <scope>NUCLEOTIDE SEQUENCE [LARGE SCALE GENOMIC DNA]</scope>
    <source>
        <strain evidence="3 4">B2.3</strain>
    </source>
</reference>
<evidence type="ECO:0000313" key="4">
    <source>
        <dbReference type="Proteomes" id="UP000278398"/>
    </source>
</evidence>
<dbReference type="SUPFAM" id="SSF53092">
    <property type="entry name" value="Creatinase/prolidase N-terminal domain"/>
    <property type="match status" value="1"/>
</dbReference>
<dbReference type="Gene3D" id="3.40.350.10">
    <property type="entry name" value="Creatinase/prolidase N-terminal domain"/>
    <property type="match status" value="1"/>
</dbReference>
<feature type="domain" description="Creatinase N-terminal" evidence="2">
    <location>
        <begin position="20"/>
        <end position="164"/>
    </location>
</feature>
<keyword evidence="3" id="KW-0645">Protease</keyword>
<dbReference type="PANTHER" id="PTHR46112:SF3">
    <property type="entry name" value="AMINOPEPTIDASE YPDF"/>
    <property type="match status" value="1"/>
</dbReference>
<dbReference type="InterPro" id="IPR000994">
    <property type="entry name" value="Pept_M24"/>
</dbReference>
<dbReference type="GO" id="GO:0004177">
    <property type="term" value="F:aminopeptidase activity"/>
    <property type="evidence" value="ECO:0007669"/>
    <property type="project" value="UniProtKB-KW"/>
</dbReference>
<keyword evidence="3" id="KW-0378">Hydrolase</keyword>
<dbReference type="CDD" id="cd01066">
    <property type="entry name" value="APP_MetAP"/>
    <property type="match status" value="1"/>
</dbReference>
<dbReference type="AlphaFoldDB" id="A0A3S0G4Z7"/>
<dbReference type="InterPro" id="IPR050659">
    <property type="entry name" value="Peptidase_M24B"/>
</dbReference>
<comment type="caution">
    <text evidence="3">The sequence shown here is derived from an EMBL/GenBank/DDBJ whole genome shotgun (WGS) entry which is preliminary data.</text>
</comment>
<keyword evidence="4" id="KW-1185">Reference proteome</keyword>
<protein>
    <submittedName>
        <fullName evidence="3">Aminopeptidase P family protein</fullName>
    </submittedName>
</protein>
<dbReference type="RefSeq" id="WP_126702057.1">
    <property type="nucleotide sequence ID" value="NZ_RWKW01000099.1"/>
</dbReference>
<evidence type="ECO:0000259" key="1">
    <source>
        <dbReference type="Pfam" id="PF00557"/>
    </source>
</evidence>
<gene>
    <name evidence="3" type="ORF">EJC49_21900</name>
</gene>
<dbReference type="InterPro" id="IPR029149">
    <property type="entry name" value="Creatin/AminoP/Spt16_N"/>
</dbReference>
<dbReference type="EMBL" id="RWKW01000099">
    <property type="protein sequence ID" value="RST83914.1"/>
    <property type="molecule type" value="Genomic_DNA"/>
</dbReference>
<feature type="domain" description="Peptidase M24" evidence="1">
    <location>
        <begin position="171"/>
        <end position="377"/>
    </location>
</feature>
<dbReference type="Gene3D" id="3.90.230.10">
    <property type="entry name" value="Creatinase/methionine aminopeptidase superfamily"/>
    <property type="match status" value="1"/>
</dbReference>
<dbReference type="Pfam" id="PF00557">
    <property type="entry name" value="Peptidase_M24"/>
    <property type="match status" value="1"/>
</dbReference>
<dbReference type="SUPFAM" id="SSF55920">
    <property type="entry name" value="Creatinase/aminopeptidase"/>
    <property type="match status" value="1"/>
</dbReference>
<sequence length="395" mass="42968">MENATSPISTPQLPFDAGLLDALMEEAGLDVLVLTSKHNVQYMLGGYRFFMFDTMDAIGLSRYLPILVYPRGAPDKAAYIANPNERYEQEIRDFWPATIVAKARGTTDAMALCIDHLRGIGADRGRIGVEAGFLPADAWALMSRELGSVPPRDCVEVMETLRMIKTPAELELLRSASERIERSMLETFASIRPGQTKGQITETLRQREVAHGLVFEYCLITVGGSLNRAPSAEIIQEGDILSLDSGGNLGGYIGDICRMGILGKPPAAELVEALAEIEAIQQAARRPVQPGRLGADIFEAVAALVEIPREGTLSFVAHGMGLVSHEAPRLMADGPIPYPAPHRDRPLVAGMVLSIETTWQHPRLGFLKLEDTVAVTETGWEAFGDGHRGWNRAGA</sequence>
<evidence type="ECO:0000259" key="2">
    <source>
        <dbReference type="Pfam" id="PF01321"/>
    </source>
</evidence>
<dbReference type="Proteomes" id="UP000278398">
    <property type="component" value="Unassembled WGS sequence"/>
</dbReference>
<dbReference type="OrthoDB" id="9803194at2"/>